<sequence length="183" mass="21590">MESSWPIRFKSKPYLDLKSGLLLPEVNSLSSVFRRIRYNGQSNIDGKLGEVIFLTTDHKFQEENKHRSKSTVSNTKSVYKPDVIINKKYTGNTQGFMKRSMSDLVPSALRGMANLKKREINTPMFRPRQQKTKHLHMYRIKQTDKKTIPPRSGFNRSPLWMYYRKQKRFPSYHRFNPLTAFAK</sequence>
<evidence type="ECO:0000313" key="1">
    <source>
        <dbReference type="EMBL" id="CAG2193337.1"/>
    </source>
</evidence>
<comment type="caution">
    <text evidence="1">The sequence shown here is derived from an EMBL/GenBank/DDBJ whole genome shotgun (WGS) entry which is preliminary data.</text>
</comment>
<accession>A0A8S3Q8S9</accession>
<organism evidence="1 2">
    <name type="scientific">Mytilus edulis</name>
    <name type="common">Blue mussel</name>
    <dbReference type="NCBI Taxonomy" id="6550"/>
    <lineage>
        <taxon>Eukaryota</taxon>
        <taxon>Metazoa</taxon>
        <taxon>Spiralia</taxon>
        <taxon>Lophotrochozoa</taxon>
        <taxon>Mollusca</taxon>
        <taxon>Bivalvia</taxon>
        <taxon>Autobranchia</taxon>
        <taxon>Pteriomorphia</taxon>
        <taxon>Mytilida</taxon>
        <taxon>Mytiloidea</taxon>
        <taxon>Mytilidae</taxon>
        <taxon>Mytilinae</taxon>
        <taxon>Mytilus</taxon>
    </lineage>
</organism>
<protein>
    <submittedName>
        <fullName evidence="1">Uncharacterized protein</fullName>
    </submittedName>
</protein>
<dbReference type="AlphaFoldDB" id="A0A8S3Q8S9"/>
<dbReference type="OrthoDB" id="10395686at2759"/>
<proteinExistence type="predicted"/>
<keyword evidence="2" id="KW-1185">Reference proteome</keyword>
<evidence type="ECO:0000313" key="2">
    <source>
        <dbReference type="Proteomes" id="UP000683360"/>
    </source>
</evidence>
<gene>
    <name evidence="1" type="ORF">MEDL_8361</name>
</gene>
<reference evidence="1" key="1">
    <citation type="submission" date="2021-03" db="EMBL/GenBank/DDBJ databases">
        <authorList>
            <person name="Bekaert M."/>
        </authorList>
    </citation>
    <scope>NUCLEOTIDE SEQUENCE</scope>
</reference>
<name>A0A8S3Q8S9_MYTED</name>
<dbReference type="Proteomes" id="UP000683360">
    <property type="component" value="Unassembled WGS sequence"/>
</dbReference>
<dbReference type="EMBL" id="CAJPWZ010000459">
    <property type="protein sequence ID" value="CAG2193337.1"/>
    <property type="molecule type" value="Genomic_DNA"/>
</dbReference>